<keyword evidence="4" id="KW-1185">Reference proteome</keyword>
<protein>
    <submittedName>
        <fullName evidence="3">AAA family ATPase</fullName>
    </submittedName>
</protein>
<feature type="region of interest" description="Disordered" evidence="1">
    <location>
        <begin position="1"/>
        <end position="39"/>
    </location>
</feature>
<dbReference type="InterPro" id="IPR050534">
    <property type="entry name" value="Coronavir_polyprotein_1ab"/>
</dbReference>
<dbReference type="CDD" id="cd18809">
    <property type="entry name" value="SF1_C_RecD"/>
    <property type="match status" value="1"/>
</dbReference>
<sequence>MKQIELISLPFHSEPKPQKRASAKPAIEREERGKEEITPPSIPQVDILDLRKHPITYTAHQETALKEIASFLCSSQESVYILSGYAGTGKTTIAENIVKYGLALGKECIITAPTNQAVKVLKDKFGEIKVLFKTLHSTLYGSPDADTGEWIASVKFKAYHVILVDESSMISKTVYADLIKEAQSAHAKVIFFGDSFQLEPVGDDPEILRNQNFELTEVKRQGAGSEILLYATCLRNLKQVIIPNASRGEVQILGKQATARAFLQSVIHNENSIFIIGTNKARLILNQKAREVKFGKEITDEPQEGDRILFIGNGTYFVNGDKMTLEQVTIITEKVLPIKGTSKDSPSFVRAYLIMNYNHKILLLPAIEKSSVYHAQFLEVNQHFPDDWYNKNPITYKFELSKEVSIATYGYVITAHKSQGSQWEKVFVHQDAFRSNPRWLYTAATRAEKELTLTKESSSCRWTWEQIEKIANTTCEEK</sequence>
<accession>A0ABS8HW37</accession>
<dbReference type="Proteomes" id="UP001165492">
    <property type="component" value="Unassembled WGS sequence"/>
</dbReference>
<evidence type="ECO:0000259" key="2">
    <source>
        <dbReference type="Pfam" id="PF13538"/>
    </source>
</evidence>
<comment type="caution">
    <text evidence="3">The sequence shown here is derived from an EMBL/GenBank/DDBJ whole genome shotgun (WGS) entry which is preliminary data.</text>
</comment>
<feature type="compositionally biased region" description="Basic and acidic residues" evidence="1">
    <location>
        <begin position="26"/>
        <end position="37"/>
    </location>
</feature>
<dbReference type="EMBL" id="JAJHJB010000032">
    <property type="protein sequence ID" value="MCC5467374.1"/>
    <property type="molecule type" value="Genomic_DNA"/>
</dbReference>
<evidence type="ECO:0000256" key="1">
    <source>
        <dbReference type="SAM" id="MobiDB-lite"/>
    </source>
</evidence>
<evidence type="ECO:0000313" key="3">
    <source>
        <dbReference type="EMBL" id="MCC5467374.1"/>
    </source>
</evidence>
<feature type="domain" description="UvrD-like helicase C-terminal" evidence="2">
    <location>
        <begin position="409"/>
        <end position="453"/>
    </location>
</feature>
<organism evidence="3 4">
    <name type="scientific">Pelosinus baikalensis</name>
    <dbReference type="NCBI Taxonomy" id="2892015"/>
    <lineage>
        <taxon>Bacteria</taxon>
        <taxon>Bacillati</taxon>
        <taxon>Bacillota</taxon>
        <taxon>Negativicutes</taxon>
        <taxon>Selenomonadales</taxon>
        <taxon>Sporomusaceae</taxon>
        <taxon>Pelosinus</taxon>
    </lineage>
</organism>
<dbReference type="RefSeq" id="WP_229536386.1">
    <property type="nucleotide sequence ID" value="NZ_JAJHJB010000032.1"/>
</dbReference>
<dbReference type="Pfam" id="PF13604">
    <property type="entry name" value="AAA_30"/>
    <property type="match status" value="1"/>
</dbReference>
<dbReference type="Pfam" id="PF13538">
    <property type="entry name" value="UvrD_C_2"/>
    <property type="match status" value="1"/>
</dbReference>
<dbReference type="InterPro" id="IPR027785">
    <property type="entry name" value="UvrD-like_helicase_C"/>
</dbReference>
<proteinExistence type="predicted"/>
<dbReference type="SUPFAM" id="SSF52540">
    <property type="entry name" value="P-loop containing nucleoside triphosphate hydrolases"/>
    <property type="match status" value="1"/>
</dbReference>
<name>A0ABS8HW37_9FIRM</name>
<dbReference type="PANTHER" id="PTHR43788">
    <property type="entry name" value="DNA2/NAM7 HELICASE FAMILY MEMBER"/>
    <property type="match status" value="1"/>
</dbReference>
<reference evidence="3" key="1">
    <citation type="submission" date="2021-11" db="EMBL/GenBank/DDBJ databases">
        <title>Description of a new species Pelosinus isolated from the bottom sediments of Lake Baikal.</title>
        <authorList>
            <person name="Zakharyuk A."/>
        </authorList>
    </citation>
    <scope>NUCLEOTIDE SEQUENCE</scope>
    <source>
        <strain evidence="3">Bkl1</strain>
    </source>
</reference>
<dbReference type="Gene3D" id="3.40.50.300">
    <property type="entry name" value="P-loop containing nucleotide triphosphate hydrolases"/>
    <property type="match status" value="2"/>
</dbReference>
<gene>
    <name evidence="3" type="ORF">LMF89_18735</name>
</gene>
<dbReference type="InterPro" id="IPR027417">
    <property type="entry name" value="P-loop_NTPase"/>
</dbReference>
<evidence type="ECO:0000313" key="4">
    <source>
        <dbReference type="Proteomes" id="UP001165492"/>
    </source>
</evidence>